<accession>A0A0A8YJJ3</accession>
<sequence>MTYAARKAAAALLSPRTASSPSSPGLLLRAGDPCSRVIEAILARALRGRCSVPSSRIKARGFHDVRRTFDGIPKRSAAGVDGDHLRLRARRKACGRHARIRGDAGRRCGCAKRLRPRRRPQVLRGAGRRGVRQARPRLDAEERRASGRGALQRGS</sequence>
<reference evidence="2" key="2">
    <citation type="journal article" date="2015" name="Data Brief">
        <title>Shoot transcriptome of the giant reed, Arundo donax.</title>
        <authorList>
            <person name="Barrero R.A."/>
            <person name="Guerrero F.D."/>
            <person name="Moolhuijzen P."/>
            <person name="Goolsby J.A."/>
            <person name="Tidwell J."/>
            <person name="Bellgard S.E."/>
            <person name="Bellgard M.I."/>
        </authorList>
    </citation>
    <scope>NUCLEOTIDE SEQUENCE</scope>
    <source>
        <tissue evidence="2">Shoot tissue taken approximately 20 cm above the soil surface</tissue>
    </source>
</reference>
<name>A0A0A8YJJ3_ARUDO</name>
<organism evidence="2">
    <name type="scientific">Arundo donax</name>
    <name type="common">Giant reed</name>
    <name type="synonym">Donax arundinaceus</name>
    <dbReference type="NCBI Taxonomy" id="35708"/>
    <lineage>
        <taxon>Eukaryota</taxon>
        <taxon>Viridiplantae</taxon>
        <taxon>Streptophyta</taxon>
        <taxon>Embryophyta</taxon>
        <taxon>Tracheophyta</taxon>
        <taxon>Spermatophyta</taxon>
        <taxon>Magnoliopsida</taxon>
        <taxon>Liliopsida</taxon>
        <taxon>Poales</taxon>
        <taxon>Poaceae</taxon>
        <taxon>PACMAD clade</taxon>
        <taxon>Arundinoideae</taxon>
        <taxon>Arundineae</taxon>
        <taxon>Arundo</taxon>
    </lineage>
</organism>
<proteinExistence type="predicted"/>
<dbReference type="AlphaFoldDB" id="A0A0A8YJJ3"/>
<reference evidence="2" key="1">
    <citation type="submission" date="2014-09" db="EMBL/GenBank/DDBJ databases">
        <authorList>
            <person name="Magalhaes I.L.F."/>
            <person name="Oliveira U."/>
            <person name="Santos F.R."/>
            <person name="Vidigal T.H.D.A."/>
            <person name="Brescovit A.D."/>
            <person name="Santos A.J."/>
        </authorList>
    </citation>
    <scope>NUCLEOTIDE SEQUENCE</scope>
    <source>
        <tissue evidence="2">Shoot tissue taken approximately 20 cm above the soil surface</tissue>
    </source>
</reference>
<feature type="compositionally biased region" description="Basic residues" evidence="1">
    <location>
        <begin position="119"/>
        <end position="135"/>
    </location>
</feature>
<dbReference type="EMBL" id="GBRH01271639">
    <property type="protein sequence ID" value="JAD26256.1"/>
    <property type="molecule type" value="Transcribed_RNA"/>
</dbReference>
<protein>
    <submittedName>
        <fullName evidence="2">Uncharacterized protein</fullName>
    </submittedName>
</protein>
<feature type="compositionally biased region" description="Basic and acidic residues" evidence="1">
    <location>
        <begin position="136"/>
        <end position="145"/>
    </location>
</feature>
<feature type="region of interest" description="Disordered" evidence="1">
    <location>
        <begin position="119"/>
        <end position="155"/>
    </location>
</feature>
<evidence type="ECO:0000313" key="2">
    <source>
        <dbReference type="EMBL" id="JAD26256.1"/>
    </source>
</evidence>
<evidence type="ECO:0000256" key="1">
    <source>
        <dbReference type="SAM" id="MobiDB-lite"/>
    </source>
</evidence>